<dbReference type="AlphaFoldDB" id="A0A1J1IPB2"/>
<organism evidence="1 2">
    <name type="scientific">Clunio marinus</name>
    <dbReference type="NCBI Taxonomy" id="568069"/>
    <lineage>
        <taxon>Eukaryota</taxon>
        <taxon>Metazoa</taxon>
        <taxon>Ecdysozoa</taxon>
        <taxon>Arthropoda</taxon>
        <taxon>Hexapoda</taxon>
        <taxon>Insecta</taxon>
        <taxon>Pterygota</taxon>
        <taxon>Neoptera</taxon>
        <taxon>Endopterygota</taxon>
        <taxon>Diptera</taxon>
        <taxon>Nematocera</taxon>
        <taxon>Chironomoidea</taxon>
        <taxon>Chironomidae</taxon>
        <taxon>Clunio</taxon>
    </lineage>
</organism>
<protein>
    <submittedName>
        <fullName evidence="1">CLUMA_CG014680, isoform A</fullName>
    </submittedName>
</protein>
<evidence type="ECO:0000313" key="1">
    <source>
        <dbReference type="EMBL" id="CRL00918.1"/>
    </source>
</evidence>
<accession>A0A1J1IPB2</accession>
<name>A0A1J1IPB2_9DIPT</name>
<reference evidence="1 2" key="1">
    <citation type="submission" date="2015-04" db="EMBL/GenBank/DDBJ databases">
        <authorList>
            <person name="Syromyatnikov M.Y."/>
            <person name="Popov V.N."/>
        </authorList>
    </citation>
    <scope>NUCLEOTIDE SEQUENCE [LARGE SCALE GENOMIC DNA]</scope>
</reference>
<keyword evidence="2" id="KW-1185">Reference proteome</keyword>
<sequence>MKLALSWCLPKIFIVCSIHRPHVKLFCCQPKLHRPLKFPIIIYLWINELGLPCGTNPHGY</sequence>
<gene>
    <name evidence="1" type="ORF">CLUMA_CG014680</name>
</gene>
<dbReference type="Proteomes" id="UP000183832">
    <property type="component" value="Unassembled WGS sequence"/>
</dbReference>
<proteinExistence type="predicted"/>
<dbReference type="EMBL" id="CVRI01000055">
    <property type="protein sequence ID" value="CRL00918.1"/>
    <property type="molecule type" value="Genomic_DNA"/>
</dbReference>
<evidence type="ECO:0000313" key="2">
    <source>
        <dbReference type="Proteomes" id="UP000183832"/>
    </source>
</evidence>